<dbReference type="EMBL" id="MCRJ01000030">
    <property type="protein sequence ID" value="ODN71101.1"/>
    <property type="molecule type" value="Genomic_DNA"/>
</dbReference>
<feature type="domain" description="HTH arsR-type" evidence="5">
    <location>
        <begin position="25"/>
        <end position="119"/>
    </location>
</feature>
<dbReference type="SUPFAM" id="SSF46785">
    <property type="entry name" value="Winged helix' DNA-binding domain"/>
    <property type="match status" value="1"/>
</dbReference>
<dbReference type="InterPro" id="IPR051011">
    <property type="entry name" value="Metal_resp_trans_reg"/>
</dbReference>
<keyword evidence="2" id="KW-0238">DNA-binding</keyword>
<evidence type="ECO:0000256" key="4">
    <source>
        <dbReference type="SAM" id="MobiDB-lite"/>
    </source>
</evidence>
<evidence type="ECO:0000259" key="5">
    <source>
        <dbReference type="PROSITE" id="PS50987"/>
    </source>
</evidence>
<dbReference type="NCBIfam" id="NF033788">
    <property type="entry name" value="HTH_metalloreg"/>
    <property type="match status" value="1"/>
</dbReference>
<evidence type="ECO:0000313" key="7">
    <source>
        <dbReference type="Proteomes" id="UP000094622"/>
    </source>
</evidence>
<name>A0A1E3H6G6_9HYPH</name>
<dbReference type="RefSeq" id="WP_342586235.1">
    <property type="nucleotide sequence ID" value="NZ_MCRJ01000030.1"/>
</dbReference>
<protein>
    <submittedName>
        <fullName evidence="6">Biofilm growth-associated repressor</fullName>
    </submittedName>
</protein>
<keyword evidence="3" id="KW-0804">Transcription</keyword>
<evidence type="ECO:0000256" key="1">
    <source>
        <dbReference type="ARBA" id="ARBA00023015"/>
    </source>
</evidence>
<dbReference type="InterPro" id="IPR011991">
    <property type="entry name" value="ArsR-like_HTH"/>
</dbReference>
<gene>
    <name evidence="6" type="primary">bigR</name>
    <name evidence="6" type="ORF">A6302_01594</name>
</gene>
<dbReference type="GO" id="GO:0003700">
    <property type="term" value="F:DNA-binding transcription factor activity"/>
    <property type="evidence" value="ECO:0007669"/>
    <property type="project" value="InterPro"/>
</dbReference>
<dbReference type="PANTHER" id="PTHR43132">
    <property type="entry name" value="ARSENICAL RESISTANCE OPERON REPRESSOR ARSR-RELATED"/>
    <property type="match status" value="1"/>
</dbReference>
<evidence type="ECO:0000256" key="2">
    <source>
        <dbReference type="ARBA" id="ARBA00023125"/>
    </source>
</evidence>
<organism evidence="6 7">
    <name type="scientific">Methylobrevis pamukkalensis</name>
    <dbReference type="NCBI Taxonomy" id="1439726"/>
    <lineage>
        <taxon>Bacteria</taxon>
        <taxon>Pseudomonadati</taxon>
        <taxon>Pseudomonadota</taxon>
        <taxon>Alphaproteobacteria</taxon>
        <taxon>Hyphomicrobiales</taxon>
        <taxon>Pleomorphomonadaceae</taxon>
        <taxon>Methylobrevis</taxon>
    </lineage>
</organism>
<proteinExistence type="predicted"/>
<dbReference type="AlphaFoldDB" id="A0A1E3H6G6"/>
<dbReference type="PROSITE" id="PS50987">
    <property type="entry name" value="HTH_ARSR_2"/>
    <property type="match status" value="1"/>
</dbReference>
<dbReference type="PRINTS" id="PR00778">
    <property type="entry name" value="HTHARSR"/>
</dbReference>
<dbReference type="GO" id="GO:0003677">
    <property type="term" value="F:DNA binding"/>
    <property type="evidence" value="ECO:0007669"/>
    <property type="project" value="UniProtKB-KW"/>
</dbReference>
<dbReference type="Gene3D" id="1.10.10.10">
    <property type="entry name" value="Winged helix-like DNA-binding domain superfamily/Winged helix DNA-binding domain"/>
    <property type="match status" value="1"/>
</dbReference>
<evidence type="ECO:0000313" key="6">
    <source>
        <dbReference type="EMBL" id="ODN71101.1"/>
    </source>
</evidence>
<evidence type="ECO:0000256" key="3">
    <source>
        <dbReference type="ARBA" id="ARBA00023163"/>
    </source>
</evidence>
<feature type="region of interest" description="Disordered" evidence="4">
    <location>
        <begin position="1"/>
        <end position="23"/>
    </location>
</feature>
<accession>A0A1E3H6G6</accession>
<reference evidence="6 7" key="1">
    <citation type="submission" date="2016-07" db="EMBL/GenBank/DDBJ databases">
        <title>Draft Genome Sequence of Methylobrevis pamukkalensis PK2.</title>
        <authorList>
            <person name="Vasilenko O.V."/>
            <person name="Doronina N.V."/>
            <person name="Shmareva M.N."/>
            <person name="Tarlachkov S.V."/>
            <person name="Mustakhimov I."/>
            <person name="Trotsenko Y.A."/>
        </authorList>
    </citation>
    <scope>NUCLEOTIDE SEQUENCE [LARGE SCALE GENOMIC DNA]</scope>
    <source>
        <strain evidence="6 7">PK2</strain>
    </source>
</reference>
<dbReference type="InterPro" id="IPR001845">
    <property type="entry name" value="HTH_ArsR_DNA-bd_dom"/>
</dbReference>
<dbReference type="Pfam" id="PF01022">
    <property type="entry name" value="HTH_5"/>
    <property type="match status" value="1"/>
</dbReference>
<dbReference type="SMART" id="SM00418">
    <property type="entry name" value="HTH_ARSR"/>
    <property type="match status" value="1"/>
</dbReference>
<dbReference type="PATRIC" id="fig|1439726.3.peg.1680"/>
<keyword evidence="1" id="KW-0805">Transcription regulation</keyword>
<keyword evidence="7" id="KW-1185">Reference proteome</keyword>
<sequence length="124" mass="13665">MLNRTAEDDGPQTEPGDRAAMDPAVMEKKADQAARLLAALGQTKRLMVLCRLADREMSVGALAEAVALSQSALSQHLARLRDLGIVTTRREAQTIYYSLASDEARQLIGVIYDIYCRERDEAGR</sequence>
<dbReference type="Proteomes" id="UP000094622">
    <property type="component" value="Unassembled WGS sequence"/>
</dbReference>
<dbReference type="InterPro" id="IPR036388">
    <property type="entry name" value="WH-like_DNA-bd_sf"/>
</dbReference>
<dbReference type="CDD" id="cd00090">
    <property type="entry name" value="HTH_ARSR"/>
    <property type="match status" value="1"/>
</dbReference>
<comment type="caution">
    <text evidence="6">The sequence shown here is derived from an EMBL/GenBank/DDBJ whole genome shotgun (WGS) entry which is preliminary data.</text>
</comment>
<dbReference type="InterPro" id="IPR036390">
    <property type="entry name" value="WH_DNA-bd_sf"/>
</dbReference>
<dbReference type="PANTHER" id="PTHR43132:SF2">
    <property type="entry name" value="ARSENICAL RESISTANCE OPERON REPRESSOR ARSR-RELATED"/>
    <property type="match status" value="1"/>
</dbReference>